<feature type="compositionally biased region" description="Acidic residues" evidence="1">
    <location>
        <begin position="48"/>
        <end position="59"/>
    </location>
</feature>
<keyword evidence="3" id="KW-1185">Reference proteome</keyword>
<sequence length="206" mass="23596">MKILQQQKYLEQEPRSEEAEDEEDSGEADDVGDEEERSVESPEIKDEGDVDEEDGPEESPEIKDEADLSDDIEQEDEESSQQQRDSQLVQHDWQVWEDQTMVGRSDEGFNYTAIRLQLPTCTTEECKARHAVLKKMRIPWSDLDMKLLADVVKSRIPQPKGPRNPAWGGRLLPFSSAVPQAHVRRNGNLFDRQRLGGGRRMDDFGI</sequence>
<feature type="region of interest" description="Disordered" evidence="1">
    <location>
        <begin position="1"/>
        <end position="88"/>
    </location>
</feature>
<evidence type="ECO:0000313" key="2">
    <source>
        <dbReference type="EMBL" id="KAL2059346.1"/>
    </source>
</evidence>
<protein>
    <submittedName>
        <fullName evidence="2">Uncharacterized protein</fullName>
    </submittedName>
</protein>
<evidence type="ECO:0000256" key="1">
    <source>
        <dbReference type="SAM" id="MobiDB-lite"/>
    </source>
</evidence>
<dbReference type="EMBL" id="JBHFEH010000001">
    <property type="protein sequence ID" value="KAL2059346.1"/>
    <property type="molecule type" value="Genomic_DNA"/>
</dbReference>
<evidence type="ECO:0000313" key="3">
    <source>
        <dbReference type="Proteomes" id="UP001590951"/>
    </source>
</evidence>
<accession>A0ABR4BQD7</accession>
<feature type="compositionally biased region" description="Acidic residues" evidence="1">
    <location>
        <begin position="18"/>
        <end position="37"/>
    </location>
</feature>
<name>A0ABR4BQD7_9LECA</name>
<feature type="compositionally biased region" description="Acidic residues" evidence="1">
    <location>
        <begin position="67"/>
        <end position="79"/>
    </location>
</feature>
<feature type="compositionally biased region" description="Basic and acidic residues" evidence="1">
    <location>
        <begin position="38"/>
        <end position="47"/>
    </location>
</feature>
<comment type="caution">
    <text evidence="2">The sequence shown here is derived from an EMBL/GenBank/DDBJ whole genome shotgun (WGS) entry which is preliminary data.</text>
</comment>
<dbReference type="Proteomes" id="UP001590951">
    <property type="component" value="Unassembled WGS sequence"/>
</dbReference>
<reference evidence="2 3" key="1">
    <citation type="submission" date="2024-09" db="EMBL/GenBank/DDBJ databases">
        <title>Rethinking Asexuality: The Enigmatic Case of Functional Sexual Genes in Lepraria (Stereocaulaceae).</title>
        <authorList>
            <person name="Doellman M."/>
            <person name="Sun Y."/>
            <person name="Barcenas-Pena A."/>
            <person name="Lumbsch H.T."/>
            <person name="Grewe F."/>
        </authorList>
    </citation>
    <scope>NUCLEOTIDE SEQUENCE [LARGE SCALE GENOMIC DNA]</scope>
    <source>
        <strain evidence="2 3">Grewe 0041</strain>
    </source>
</reference>
<organism evidence="2 3">
    <name type="scientific">Lepraria finkii</name>
    <dbReference type="NCBI Taxonomy" id="1340010"/>
    <lineage>
        <taxon>Eukaryota</taxon>
        <taxon>Fungi</taxon>
        <taxon>Dikarya</taxon>
        <taxon>Ascomycota</taxon>
        <taxon>Pezizomycotina</taxon>
        <taxon>Lecanoromycetes</taxon>
        <taxon>OSLEUM clade</taxon>
        <taxon>Lecanoromycetidae</taxon>
        <taxon>Lecanorales</taxon>
        <taxon>Lecanorineae</taxon>
        <taxon>Stereocaulaceae</taxon>
        <taxon>Lepraria</taxon>
    </lineage>
</organism>
<proteinExistence type="predicted"/>
<gene>
    <name evidence="2" type="ORF">ABVK25_000638</name>
</gene>